<organism evidence="2 3">
    <name type="scientific">Termititenax aidoneus</name>
    <dbReference type="NCBI Taxonomy" id="2218524"/>
    <lineage>
        <taxon>Bacteria</taxon>
        <taxon>Bacillati</taxon>
        <taxon>Candidatus Margulisiibacteriota</taxon>
        <taxon>Candidatus Termititenacia</taxon>
        <taxon>Candidatus Termititenacales</taxon>
        <taxon>Candidatus Termititenacaceae</taxon>
        <taxon>Candidatus Termititenax</taxon>
    </lineage>
</organism>
<dbReference type="AlphaFoldDB" id="A0A388T809"/>
<evidence type="ECO:0000313" key="2">
    <source>
        <dbReference type="EMBL" id="GBR72742.1"/>
    </source>
</evidence>
<protein>
    <recommendedName>
        <fullName evidence="1">YtkA-like domain-containing protein</fullName>
    </recommendedName>
</protein>
<name>A0A388T809_TERA1</name>
<evidence type="ECO:0000259" key="1">
    <source>
        <dbReference type="Pfam" id="PF13115"/>
    </source>
</evidence>
<evidence type="ECO:0000313" key="3">
    <source>
        <dbReference type="Proteomes" id="UP000269352"/>
    </source>
</evidence>
<reference evidence="2 3" key="1">
    <citation type="journal article" date="2019" name="ISME J.">
        <title>Genome analyses of uncultured TG2/ZB3 bacteria in 'Margulisbacteria' specifically attached to ectosymbiotic spirochetes of protists in the termite gut.</title>
        <authorList>
            <person name="Utami Y.D."/>
            <person name="Kuwahara H."/>
            <person name="Igai K."/>
            <person name="Murakami T."/>
            <person name="Sugaya K."/>
            <person name="Morikawa T."/>
            <person name="Nagura Y."/>
            <person name="Yuki M."/>
            <person name="Deevong P."/>
            <person name="Inoue T."/>
            <person name="Kihara K."/>
            <person name="Lo N."/>
            <person name="Yamada A."/>
            <person name="Ohkuma M."/>
            <person name="Hongoh Y."/>
        </authorList>
    </citation>
    <scope>NUCLEOTIDE SEQUENCE [LARGE SCALE GENOMIC DNA]</scope>
    <source>
        <strain evidence="2">NkOx7-01</strain>
    </source>
</reference>
<dbReference type="EMBL" id="BGZN01000002">
    <property type="protein sequence ID" value="GBR72742.1"/>
    <property type="molecule type" value="Genomic_DNA"/>
</dbReference>
<sequence>MQKHWLGLSVLFLVLGLSIWGYAAHQDKAAAPERQVLSAGQKIKINERYSFQYAFPKKPRLGTTVLKINVFDAAISATDNKVTDLTILASSDMPAMRGNHTTPPKPVQTNKKKDYLFPVDLVMRGEWEIVLSFQEDGREIYSGAVLLKV</sequence>
<dbReference type="Proteomes" id="UP000269352">
    <property type="component" value="Unassembled WGS sequence"/>
</dbReference>
<dbReference type="InterPro" id="IPR032693">
    <property type="entry name" value="YtkA-like_dom"/>
</dbReference>
<accession>A0A388T809</accession>
<keyword evidence="3" id="KW-1185">Reference proteome</keyword>
<proteinExistence type="predicted"/>
<dbReference type="Pfam" id="PF13115">
    <property type="entry name" value="YtkA"/>
    <property type="match status" value="1"/>
</dbReference>
<gene>
    <name evidence="2" type="ORF">NO1_0238</name>
</gene>
<feature type="domain" description="YtkA-like" evidence="1">
    <location>
        <begin position="47"/>
        <end position="129"/>
    </location>
</feature>
<comment type="caution">
    <text evidence="2">The sequence shown here is derived from an EMBL/GenBank/DDBJ whole genome shotgun (WGS) entry which is preliminary data.</text>
</comment>